<organism evidence="3 4">
    <name type="scientific">Larinioides sclopetarius</name>
    <dbReference type="NCBI Taxonomy" id="280406"/>
    <lineage>
        <taxon>Eukaryota</taxon>
        <taxon>Metazoa</taxon>
        <taxon>Ecdysozoa</taxon>
        <taxon>Arthropoda</taxon>
        <taxon>Chelicerata</taxon>
        <taxon>Arachnida</taxon>
        <taxon>Araneae</taxon>
        <taxon>Araneomorphae</taxon>
        <taxon>Entelegynae</taxon>
        <taxon>Araneoidea</taxon>
        <taxon>Araneidae</taxon>
        <taxon>Larinioides</taxon>
    </lineage>
</organism>
<keyword evidence="1" id="KW-0175">Coiled coil</keyword>
<dbReference type="InterPro" id="IPR029090">
    <property type="entry name" value="DUF4659"/>
</dbReference>
<dbReference type="Proteomes" id="UP001497382">
    <property type="component" value="Unassembled WGS sequence"/>
</dbReference>
<dbReference type="Pfam" id="PF15558">
    <property type="entry name" value="DUF4659"/>
    <property type="match status" value="1"/>
</dbReference>
<gene>
    <name evidence="3" type="ORF">LARSCL_LOCUS15270</name>
</gene>
<dbReference type="EMBL" id="CAXIEN010000229">
    <property type="protein sequence ID" value="CAL1288304.1"/>
    <property type="molecule type" value="Genomic_DNA"/>
</dbReference>
<evidence type="ECO:0000256" key="2">
    <source>
        <dbReference type="SAM" id="MobiDB-lite"/>
    </source>
</evidence>
<protein>
    <submittedName>
        <fullName evidence="3">Uncharacterized protein</fullName>
    </submittedName>
</protein>
<dbReference type="PANTHER" id="PTHR33663">
    <property type="entry name" value="COILED-COIL DOMAIN-CONTAINING PROTEIN 177"/>
    <property type="match status" value="1"/>
</dbReference>
<dbReference type="PANTHER" id="PTHR33663:SF2">
    <property type="entry name" value="COILED-COIL DOMAIN-CONTAINING PROTEIN 177"/>
    <property type="match status" value="1"/>
</dbReference>
<feature type="region of interest" description="Disordered" evidence="2">
    <location>
        <begin position="1"/>
        <end position="35"/>
    </location>
</feature>
<feature type="coiled-coil region" evidence="1">
    <location>
        <begin position="462"/>
        <end position="510"/>
    </location>
</feature>
<feature type="region of interest" description="Disordered" evidence="2">
    <location>
        <begin position="270"/>
        <end position="371"/>
    </location>
</feature>
<feature type="region of interest" description="Disordered" evidence="2">
    <location>
        <begin position="129"/>
        <end position="210"/>
    </location>
</feature>
<proteinExistence type="predicted"/>
<evidence type="ECO:0000313" key="4">
    <source>
        <dbReference type="Proteomes" id="UP001497382"/>
    </source>
</evidence>
<reference evidence="3 4" key="1">
    <citation type="submission" date="2024-04" db="EMBL/GenBank/DDBJ databases">
        <authorList>
            <person name="Rising A."/>
            <person name="Reimegard J."/>
            <person name="Sonavane S."/>
            <person name="Akerstrom W."/>
            <person name="Nylinder S."/>
            <person name="Hedman E."/>
            <person name="Kallberg Y."/>
        </authorList>
    </citation>
    <scope>NUCLEOTIDE SEQUENCE [LARGE SCALE GENOMIC DNA]</scope>
</reference>
<feature type="compositionally biased region" description="Basic and acidic residues" evidence="2">
    <location>
        <begin position="270"/>
        <end position="295"/>
    </location>
</feature>
<sequence length="573" mass="66929">MSEGANVSVEQSEETKQSATSPTEKPPVPPRDLSLNLDLYNYDSPDAQACPYVLTSPRSLEACSRVGVKPVDLLQKTLEEFSDEVETDKPLDEIVKLYDEYEQQRIILLQKCQAEREFLIWRSTSKRRSHSLSPCSKSRLHKQQKSKDLLGSKSTSHSFRVPTRRKSHDDILSACDSQGSHHGGRLHRSRSSSVKNLHRGGRPTSWSTPASPYYQGSRNLFVRITSPVVCAKLQTFPKAKMRLPPKDMKILEVILQKYEKMEEEEERKARAQRRWDKEKEQREKKKEAAEMERWKNFALKQKRSSSEEHLKSISDKGTPTHVCSRYAASDKDNSERSSVFQKRHSFKQVAKNQTKSFDDPKNPKTSYSSERLSRYDAEQKLKAIQIKQEQVQKRRMELVHKRDEVLKRSAEEFKEKLKQVKMNQQELDKAMEQWQQQVVCYQQVANLRAAEKVAEMFEQRRLKVMQERLAKEEDHKKNMQKIEAEDYAKLQEMMAKLRSKDERVKAFKEEKHSTIEQSRQLALAASDLRDLIRQRLDKDSFVRRNQQAALESRLLSIEPRISRSQKKEPPIKD</sequence>
<evidence type="ECO:0000256" key="1">
    <source>
        <dbReference type="SAM" id="Coils"/>
    </source>
</evidence>
<keyword evidence="4" id="KW-1185">Reference proteome</keyword>
<dbReference type="AlphaFoldDB" id="A0AAV2AYX8"/>
<feature type="compositionally biased region" description="Basic residues" evidence="2">
    <location>
        <begin position="182"/>
        <end position="201"/>
    </location>
</feature>
<evidence type="ECO:0000313" key="3">
    <source>
        <dbReference type="EMBL" id="CAL1288304.1"/>
    </source>
</evidence>
<feature type="compositionally biased region" description="Basic and acidic residues" evidence="2">
    <location>
        <begin position="304"/>
        <end position="314"/>
    </location>
</feature>
<feature type="coiled-coil region" evidence="1">
    <location>
        <begin position="410"/>
        <end position="437"/>
    </location>
</feature>
<accession>A0AAV2AYX8</accession>
<name>A0AAV2AYX8_9ARAC</name>
<comment type="caution">
    <text evidence="3">The sequence shown here is derived from an EMBL/GenBank/DDBJ whole genome shotgun (WGS) entry which is preliminary data.</text>
</comment>